<evidence type="ECO:0000313" key="3">
    <source>
        <dbReference type="EMBL" id="PAV14677.1"/>
    </source>
</evidence>
<feature type="domain" description="CAP-Gly" evidence="2">
    <location>
        <begin position="938"/>
        <end position="991"/>
    </location>
</feature>
<feature type="compositionally biased region" description="Low complexity" evidence="1">
    <location>
        <begin position="483"/>
        <end position="496"/>
    </location>
</feature>
<feature type="compositionally biased region" description="Basic and acidic residues" evidence="1">
    <location>
        <begin position="834"/>
        <end position="846"/>
    </location>
</feature>
<dbReference type="AlphaFoldDB" id="A0A286U520"/>
<dbReference type="Proteomes" id="UP000217199">
    <property type="component" value="Unassembled WGS sequence"/>
</dbReference>
<evidence type="ECO:0000256" key="1">
    <source>
        <dbReference type="SAM" id="MobiDB-lite"/>
    </source>
</evidence>
<gene>
    <name evidence="3" type="ORF">PNOK_0975500</name>
</gene>
<feature type="compositionally biased region" description="Low complexity" evidence="1">
    <location>
        <begin position="881"/>
        <end position="902"/>
    </location>
</feature>
<feature type="compositionally biased region" description="Low complexity" evidence="1">
    <location>
        <begin position="772"/>
        <end position="785"/>
    </location>
</feature>
<dbReference type="PROSITE" id="PS50245">
    <property type="entry name" value="CAP_GLY_2"/>
    <property type="match status" value="1"/>
</dbReference>
<dbReference type="EMBL" id="NBII01000012">
    <property type="protein sequence ID" value="PAV14677.1"/>
    <property type="molecule type" value="Genomic_DNA"/>
</dbReference>
<dbReference type="InParanoid" id="A0A286U520"/>
<feature type="compositionally biased region" description="Polar residues" evidence="1">
    <location>
        <begin position="786"/>
        <end position="799"/>
    </location>
</feature>
<proteinExistence type="predicted"/>
<feature type="compositionally biased region" description="Polar residues" evidence="1">
    <location>
        <begin position="518"/>
        <end position="533"/>
    </location>
</feature>
<feature type="compositionally biased region" description="Basic and acidic residues" evidence="1">
    <location>
        <begin position="809"/>
        <end position="820"/>
    </location>
</feature>
<feature type="compositionally biased region" description="Basic and acidic residues" evidence="1">
    <location>
        <begin position="461"/>
        <end position="470"/>
    </location>
</feature>
<name>A0A286U520_9AGAM</name>
<dbReference type="InterPro" id="IPR000938">
    <property type="entry name" value="CAP-Gly_domain"/>
</dbReference>
<feature type="compositionally biased region" description="Low complexity" evidence="1">
    <location>
        <begin position="610"/>
        <end position="623"/>
    </location>
</feature>
<feature type="compositionally biased region" description="Basic residues" evidence="1">
    <location>
        <begin position="1012"/>
        <end position="1022"/>
    </location>
</feature>
<dbReference type="InterPro" id="IPR036859">
    <property type="entry name" value="CAP-Gly_dom_sf"/>
</dbReference>
<dbReference type="Gene3D" id="2.30.30.190">
    <property type="entry name" value="CAP Gly-rich-like domain"/>
    <property type="match status" value="1"/>
</dbReference>
<keyword evidence="4" id="KW-1185">Reference proteome</keyword>
<feature type="compositionally biased region" description="Basic and acidic residues" evidence="1">
    <location>
        <begin position="497"/>
        <end position="508"/>
    </location>
</feature>
<evidence type="ECO:0000313" key="4">
    <source>
        <dbReference type="Proteomes" id="UP000217199"/>
    </source>
</evidence>
<feature type="compositionally biased region" description="Basic and acidic residues" evidence="1">
    <location>
        <begin position="624"/>
        <end position="646"/>
    </location>
</feature>
<feature type="region of interest" description="Disordered" evidence="1">
    <location>
        <begin position="435"/>
        <end position="903"/>
    </location>
</feature>
<organism evidence="3 4">
    <name type="scientific">Pyrrhoderma noxium</name>
    <dbReference type="NCBI Taxonomy" id="2282107"/>
    <lineage>
        <taxon>Eukaryota</taxon>
        <taxon>Fungi</taxon>
        <taxon>Dikarya</taxon>
        <taxon>Basidiomycota</taxon>
        <taxon>Agaricomycotina</taxon>
        <taxon>Agaricomycetes</taxon>
        <taxon>Hymenochaetales</taxon>
        <taxon>Hymenochaetaceae</taxon>
        <taxon>Pyrrhoderma</taxon>
    </lineage>
</organism>
<feature type="compositionally biased region" description="Low complexity" evidence="1">
    <location>
        <begin position="691"/>
        <end position="721"/>
    </location>
</feature>
<protein>
    <recommendedName>
        <fullName evidence="2">CAP-Gly domain-containing protein</fullName>
    </recommendedName>
</protein>
<feature type="compositionally biased region" description="Low complexity" evidence="1">
    <location>
        <begin position="731"/>
        <end position="749"/>
    </location>
</feature>
<evidence type="ECO:0000259" key="2">
    <source>
        <dbReference type="PROSITE" id="PS50245"/>
    </source>
</evidence>
<dbReference type="OrthoDB" id="2130750at2759"/>
<feature type="compositionally biased region" description="Polar residues" evidence="1">
    <location>
        <begin position="574"/>
        <end position="601"/>
    </location>
</feature>
<feature type="region of interest" description="Disordered" evidence="1">
    <location>
        <begin position="1001"/>
        <end position="1035"/>
    </location>
</feature>
<comment type="caution">
    <text evidence="3">The sequence shown here is derived from an EMBL/GenBank/DDBJ whole genome shotgun (WGS) entry which is preliminary data.</text>
</comment>
<accession>A0A286U520</accession>
<feature type="compositionally biased region" description="Polar residues" evidence="1">
    <location>
        <begin position="651"/>
        <end position="670"/>
    </location>
</feature>
<dbReference type="SUPFAM" id="SSF74924">
    <property type="entry name" value="Cap-Gly domain"/>
    <property type="match status" value="1"/>
</dbReference>
<reference evidence="3 4" key="1">
    <citation type="journal article" date="2017" name="Mol. Ecol.">
        <title>Comparative and population genomic landscape of Phellinus noxius: A hypervariable fungus causing root rot in trees.</title>
        <authorList>
            <person name="Chung C.L."/>
            <person name="Lee T.J."/>
            <person name="Akiba M."/>
            <person name="Lee H.H."/>
            <person name="Kuo T.H."/>
            <person name="Liu D."/>
            <person name="Ke H.M."/>
            <person name="Yokoi T."/>
            <person name="Roa M.B."/>
            <person name="Lu M.J."/>
            <person name="Chang Y.Y."/>
            <person name="Ann P.J."/>
            <person name="Tsai J.N."/>
            <person name="Chen C.Y."/>
            <person name="Tzean S.S."/>
            <person name="Ota Y."/>
            <person name="Hattori T."/>
            <person name="Sahashi N."/>
            <person name="Liou R.F."/>
            <person name="Kikuchi T."/>
            <person name="Tsai I.J."/>
        </authorList>
    </citation>
    <scope>NUCLEOTIDE SEQUENCE [LARGE SCALE GENOMIC DNA]</scope>
    <source>
        <strain evidence="3 4">FFPRI411160</strain>
    </source>
</reference>
<feature type="compositionally biased region" description="Polar residues" evidence="1">
    <location>
        <begin position="543"/>
        <end position="557"/>
    </location>
</feature>
<feature type="compositionally biased region" description="Polar residues" evidence="1">
    <location>
        <begin position="847"/>
        <end position="860"/>
    </location>
</feature>
<sequence length="1085" mass="118724">MVYARAPPSFQARYFLHRPPPITSPLPFGTSPTPSLPMPGTSALSLNASVRSVSPSNFRPTSAAPSVIGSLIRISLNHNPALFSNELEYLYTGKGFGDAFEFLFDANEKNASEGEADEARIAKLITYGLKNLPPPGEPAKLRLPLVFCTPHTIYYLQIQPLYDEIQARIVLEMMHGLFHAFLEFTEYERITGGKWGNSCRCRQCARRAPRVLQFSVCSDVQNVYLDRGARRALVGLFGEGWVMSEYAELPQKTGDGLLSGVKKRCLPMNVLLTFFAAHAGLKKLSSVRDAWGDTVKDMILTARSFVDSALCSEAEKVFNEKDWVDIMENDGMGRFEDGERVEWVMDSIWRGMNDNNVVKLYRSLVSAVLLRPHPQESDKSLLSITSQIRVQVEQTRLDILRMIRRRWVSIRQEGGFDNMETWVTAEISDEINVPAEDLTTPSGANPRGPMTRTGLRPTLSRVEDVTERDSMSTNHPLVARSVASTKSRASSRLTTTTERERKESRPDSKLIPFGGRSISPTVNRAPNVNSTHSAMDVDDEDTPSNSGHVSTATSLILSSARRASITKGHRPRISSVTSTRSHASTIRRNTANTVPSSTTQQTLRPPPSPVRSTSSLSNASLSSPKDDSTSGFKTPRDSMTSRDSIGRSRKISTASTTSNVSMRSTGTSRSPRIVTAPSLPKAPFRSRRLSEASVSSTTTAGAARNRRISTTSTTTTATTAAGQKKTMIRKSLSATSLRTTNSTATSAARKSVVAPGMAKSASADDRKSLSGTKKITTMTSATMTTPQSKAPVTAVNANGSPNKPLPKSPSKENIDPERTGSTDSNNNKTIKSKSRVEATMKEDKRNVQSPSSDSGSTATRATVRRKGSNDTITLSKKKKVVSSTAGKAKTGSSSTPSEEGTPVAAPVVQPKGATLDIGIPCLIFSKRKRFRAFARYIGEVEGETGPWVGVEVPVTGDGWDDQQQSDGRAWHDGSWGGVKYFDVGSYTSEWGDDERLTRRRRNDLSSSFSSQRSHHHHHHHHNNNNNYGSYHYKGTKREGDTLSIERKKRMRSGSPSVSDVSTAEYRGLFVRPQQVLYVLDAVGDL</sequence>